<dbReference type="Gene3D" id="3.30.460.10">
    <property type="entry name" value="Beta Polymerase, domain 2"/>
    <property type="match status" value="1"/>
</dbReference>
<feature type="region of interest" description="Disordered" evidence="1">
    <location>
        <begin position="1"/>
        <end position="33"/>
    </location>
</feature>
<dbReference type="SUPFAM" id="SSF81301">
    <property type="entry name" value="Nucleotidyltransferase"/>
    <property type="match status" value="1"/>
</dbReference>
<dbReference type="Proteomes" id="UP001155057">
    <property type="component" value="Unassembled WGS sequence"/>
</dbReference>
<gene>
    <name evidence="3" type="ORF">GGP61_003585</name>
</gene>
<dbReference type="AlphaFoldDB" id="A0A9X2Q5F5"/>
<sequence>MPDPLASYRDTMRRRGAQARREQERRRRRARKTARRVAEYLRHAYGAARVVLFGSMAGDEVPLGPRSDIDLAVRGLDKEDYFEAVARVQDEAAPFRVDLVRLEQCPASLRDVVRREGRDI</sequence>
<dbReference type="Pfam" id="PF18765">
    <property type="entry name" value="Polbeta"/>
    <property type="match status" value="1"/>
</dbReference>
<evidence type="ECO:0000256" key="1">
    <source>
        <dbReference type="SAM" id="MobiDB-lite"/>
    </source>
</evidence>
<name>A0A9X2Q5F5_9BACT</name>
<evidence type="ECO:0000313" key="3">
    <source>
        <dbReference type="EMBL" id="MCS3711949.1"/>
    </source>
</evidence>
<organism evidence="3 4">
    <name type="scientific">Salinibacter ruber</name>
    <dbReference type="NCBI Taxonomy" id="146919"/>
    <lineage>
        <taxon>Bacteria</taxon>
        <taxon>Pseudomonadati</taxon>
        <taxon>Rhodothermota</taxon>
        <taxon>Rhodothermia</taxon>
        <taxon>Rhodothermales</taxon>
        <taxon>Salinibacteraceae</taxon>
        <taxon>Salinibacter</taxon>
    </lineage>
</organism>
<dbReference type="CDD" id="cd05403">
    <property type="entry name" value="NT_KNTase_like"/>
    <property type="match status" value="1"/>
</dbReference>
<accession>A0A9X2Q5F5</accession>
<dbReference type="InterPro" id="IPR043519">
    <property type="entry name" value="NT_sf"/>
</dbReference>
<evidence type="ECO:0000313" key="4">
    <source>
        <dbReference type="Proteomes" id="UP001155057"/>
    </source>
</evidence>
<feature type="domain" description="Polymerase beta nucleotidyltransferase" evidence="2">
    <location>
        <begin position="38"/>
        <end position="118"/>
    </location>
</feature>
<proteinExistence type="predicted"/>
<reference evidence="3" key="1">
    <citation type="submission" date="2022-08" db="EMBL/GenBank/DDBJ databases">
        <title>Genomic Encyclopedia of Type Strains, Phase V (KMG-V): Genome sequencing to study the core and pangenomes of soil and plant-associated prokaryotes.</title>
        <authorList>
            <person name="Whitman W."/>
        </authorList>
    </citation>
    <scope>NUCLEOTIDE SEQUENCE</scope>
    <source>
        <strain evidence="3">SP3049</strain>
    </source>
</reference>
<dbReference type="EMBL" id="JANUAE010000021">
    <property type="protein sequence ID" value="MCS3711949.1"/>
    <property type="molecule type" value="Genomic_DNA"/>
</dbReference>
<comment type="caution">
    <text evidence="3">The sequence shown here is derived from an EMBL/GenBank/DDBJ whole genome shotgun (WGS) entry which is preliminary data.</text>
</comment>
<dbReference type="InterPro" id="IPR041633">
    <property type="entry name" value="Polbeta"/>
</dbReference>
<protein>
    <submittedName>
        <fullName evidence="3">Nucleotidyltransferase</fullName>
    </submittedName>
</protein>
<dbReference type="PIRSF" id="PIRSF020217">
    <property type="entry name" value="UCP020217"/>
    <property type="match status" value="1"/>
</dbReference>
<dbReference type="RefSeq" id="WP_259124653.1">
    <property type="nucleotide sequence ID" value="NZ_JANUAE010000021.1"/>
</dbReference>
<evidence type="ECO:0000259" key="2">
    <source>
        <dbReference type="Pfam" id="PF18765"/>
    </source>
</evidence>
<dbReference type="InterPro" id="IPR024700">
    <property type="entry name" value="UCP020217"/>
</dbReference>